<dbReference type="RefSeq" id="WP_130088392.1">
    <property type="nucleotide sequence ID" value="NZ_SEZJ01000031.1"/>
</dbReference>
<accession>A0A4Q5K613</accession>
<protein>
    <submittedName>
        <fullName evidence="2">Uncharacterized protein</fullName>
    </submittedName>
</protein>
<feature type="region of interest" description="Disordered" evidence="1">
    <location>
        <begin position="1"/>
        <end position="33"/>
    </location>
</feature>
<dbReference type="Proteomes" id="UP000293465">
    <property type="component" value="Unassembled WGS sequence"/>
</dbReference>
<evidence type="ECO:0000313" key="3">
    <source>
        <dbReference type="Proteomes" id="UP000293465"/>
    </source>
</evidence>
<gene>
    <name evidence="2" type="ORF">ERW49_18800</name>
</gene>
<evidence type="ECO:0000256" key="1">
    <source>
        <dbReference type="SAM" id="MobiDB-lite"/>
    </source>
</evidence>
<evidence type="ECO:0000313" key="2">
    <source>
        <dbReference type="EMBL" id="RYU41118.1"/>
    </source>
</evidence>
<sequence>MSKEQQLDLLSRDKGNYGHGGSRCGAGRKKGEGSKLVRVPSQLVGKVETLISKYKSDDIF</sequence>
<organism evidence="2 3">
    <name type="scientific">Aliivibrio finisterrensis</name>
    <dbReference type="NCBI Taxonomy" id="511998"/>
    <lineage>
        <taxon>Bacteria</taxon>
        <taxon>Pseudomonadati</taxon>
        <taxon>Pseudomonadota</taxon>
        <taxon>Gammaproteobacteria</taxon>
        <taxon>Vibrionales</taxon>
        <taxon>Vibrionaceae</taxon>
        <taxon>Aliivibrio</taxon>
    </lineage>
</organism>
<dbReference type="EMBL" id="SEZJ01000031">
    <property type="protein sequence ID" value="RYU41118.1"/>
    <property type="molecule type" value="Genomic_DNA"/>
</dbReference>
<comment type="caution">
    <text evidence="2">The sequence shown here is derived from an EMBL/GenBank/DDBJ whole genome shotgun (WGS) entry which is preliminary data.</text>
</comment>
<dbReference type="AlphaFoldDB" id="A0A4Q5K613"/>
<proteinExistence type="predicted"/>
<feature type="compositionally biased region" description="Basic and acidic residues" evidence="1">
    <location>
        <begin position="1"/>
        <end position="16"/>
    </location>
</feature>
<name>A0A4Q5K613_9GAMM</name>
<reference evidence="2 3" key="1">
    <citation type="submission" date="2019-02" db="EMBL/GenBank/DDBJ databases">
        <title>Genome sequences of Aliivibrio finisterrensis strains from farmed Atlantic salmon.</title>
        <authorList>
            <person name="Bowman J.P."/>
        </authorList>
    </citation>
    <scope>NUCLEOTIDE SEQUENCE [LARGE SCALE GENOMIC DNA]</scope>
    <source>
        <strain evidence="2 3">A32</strain>
    </source>
</reference>
<dbReference type="GeneID" id="56277114"/>